<dbReference type="Pfam" id="PF25222">
    <property type="entry name" value="DUF7840"/>
    <property type="match status" value="1"/>
</dbReference>
<evidence type="ECO:0000256" key="1">
    <source>
        <dbReference type="SAM" id="SignalP"/>
    </source>
</evidence>
<organism evidence="5 6">
    <name type="scientific">Alteromonas hispanica</name>
    <dbReference type="NCBI Taxonomy" id="315421"/>
    <lineage>
        <taxon>Bacteria</taxon>
        <taxon>Pseudomonadati</taxon>
        <taxon>Pseudomonadota</taxon>
        <taxon>Gammaproteobacteria</taxon>
        <taxon>Alteromonadales</taxon>
        <taxon>Alteromonadaceae</taxon>
        <taxon>Alteromonas/Salinimonas group</taxon>
        <taxon>Alteromonas</taxon>
    </lineage>
</organism>
<feature type="signal peptide" evidence="1">
    <location>
        <begin position="1"/>
        <end position="21"/>
    </location>
</feature>
<evidence type="ECO:0000259" key="2">
    <source>
        <dbReference type="Pfam" id="PF13387"/>
    </source>
</evidence>
<accession>A0A6L9MWU5</accession>
<evidence type="ECO:0000259" key="3">
    <source>
        <dbReference type="Pfam" id="PF25222"/>
    </source>
</evidence>
<feature type="domain" description="DUF7843" evidence="4">
    <location>
        <begin position="32"/>
        <end position="97"/>
    </location>
</feature>
<dbReference type="Pfam" id="PF13387">
    <property type="entry name" value="Lnb_N"/>
    <property type="match status" value="1"/>
</dbReference>
<dbReference type="AlphaFoldDB" id="A0A6L9MWU5"/>
<feature type="domain" description="DUF7840" evidence="3">
    <location>
        <begin position="391"/>
        <end position="597"/>
    </location>
</feature>
<keyword evidence="6" id="KW-1185">Reference proteome</keyword>
<proteinExistence type="predicted"/>
<protein>
    <submittedName>
        <fullName evidence="5">DUF4105 domain-containing protein</fullName>
    </submittedName>
</protein>
<name>A0A6L9MWU5_9ALTE</name>
<gene>
    <name evidence="5" type="ORF">GTW09_13575</name>
</gene>
<dbReference type="EMBL" id="JAAAWP010000008">
    <property type="protein sequence ID" value="NDW22557.1"/>
    <property type="molecule type" value="Genomic_DNA"/>
</dbReference>
<keyword evidence="1" id="KW-0732">Signal</keyword>
<dbReference type="Proteomes" id="UP000478837">
    <property type="component" value="Unassembled WGS sequence"/>
</dbReference>
<evidence type="ECO:0000313" key="5">
    <source>
        <dbReference type="EMBL" id="NDW22557.1"/>
    </source>
</evidence>
<comment type="caution">
    <text evidence="5">The sequence shown here is derived from an EMBL/GenBank/DDBJ whole genome shotgun (WGS) entry which is preliminary data.</text>
</comment>
<evidence type="ECO:0000259" key="4">
    <source>
        <dbReference type="Pfam" id="PF25225"/>
    </source>
</evidence>
<feature type="chain" id="PRO_5027115709" evidence="1">
    <location>
        <begin position="22"/>
        <end position="609"/>
    </location>
</feature>
<dbReference type="InterPro" id="IPR057165">
    <property type="entry name" value="DUF7843"/>
</dbReference>
<dbReference type="InterPro" id="IPR025178">
    <property type="entry name" value="Lnb_N"/>
</dbReference>
<evidence type="ECO:0000313" key="6">
    <source>
        <dbReference type="Proteomes" id="UP000478837"/>
    </source>
</evidence>
<dbReference type="InterPro" id="IPR057162">
    <property type="entry name" value="DUF7840"/>
</dbReference>
<sequence>MYSMFIRFCILLFSTISSVHAAYASLDIENAASHRVWKQLLHAEQTAVSLNASDENFYLAENGFKNPHAELKSTISAFTNNPTSQCQYPARKLFINKHLSELSLPDVNCPRYQEYLDAFSTQSASLIFASGYLGNPASMFGHVFLKFNSGSEEGLLDNTFSYGAKVPADENKLMYITKGIFGGYQGKFSNQKYHHHHLTYSETELRDMWEYKLNLTQDDVQFLLAHLWELENATMTYYFFEQNCAYQVAKLLGLAFDKPLIAPNKIWVMPFDLVVMMQRHQDERAMFTDVIYHGSRQQTLYDRWQQLNPREQQVLLTILESAPQETHQQLASLTDSSAIRVIDTLYDYFAFIEQKEDDLTDTQKAQKRQAMIKRFSMAPVKPNWDIVKRRPPHEAQDTTRVGLALFDSSARGMAGELNFRANYYDLLTLNPGRIPYSELTTFNLRLRYLEGEGMSVKEFTPVRIINLNASESGLPLDSNWAWKLAFGYRDQANNCVDCGAGYIDSFIGKSWVFRHNLVGYAALSTSITSSNLNGGFIAVGSEMGGVAHVTPEIAMSLTVGQQWFVNQPSKDLHYLSLSARYLINQRWDVRVNVENKQGTDFGVLISHYY</sequence>
<reference evidence="5 6" key="1">
    <citation type="submission" date="2020-01" db="EMBL/GenBank/DDBJ databases">
        <title>Genomes of bacteria type strains.</title>
        <authorList>
            <person name="Chen J."/>
            <person name="Zhu S."/>
            <person name="Yang J."/>
        </authorList>
    </citation>
    <scope>NUCLEOTIDE SEQUENCE [LARGE SCALE GENOMIC DNA]</scope>
    <source>
        <strain evidence="5 6">LMG 22958</strain>
    </source>
</reference>
<dbReference type="Pfam" id="PF25225">
    <property type="entry name" value="DUF7843"/>
    <property type="match status" value="1"/>
</dbReference>
<feature type="domain" description="Lnb N-terminal periplasmic" evidence="2">
    <location>
        <begin position="112"/>
        <end position="256"/>
    </location>
</feature>